<gene>
    <name evidence="1" type="ORF">PHLGIDRAFT_119932</name>
</gene>
<protein>
    <submittedName>
        <fullName evidence="1">Uncharacterized protein</fullName>
    </submittedName>
</protein>
<name>A0A0C3PHE7_PHLG1</name>
<dbReference type="HOGENOM" id="CLU_3074336_0_0_1"/>
<evidence type="ECO:0000313" key="1">
    <source>
        <dbReference type="EMBL" id="KIP05283.1"/>
    </source>
</evidence>
<proteinExistence type="predicted"/>
<dbReference type="Proteomes" id="UP000053257">
    <property type="component" value="Unassembled WGS sequence"/>
</dbReference>
<dbReference type="AlphaFoldDB" id="A0A0C3PHE7"/>
<sequence length="53" mass="5898">VDFNPDRIVLYDSVQQSKIIGFFIPVRAMTALKDWNWNSATIKDIPASTGGSL</sequence>
<feature type="non-terminal residue" evidence="1">
    <location>
        <position position="1"/>
    </location>
</feature>
<evidence type="ECO:0000313" key="2">
    <source>
        <dbReference type="Proteomes" id="UP000053257"/>
    </source>
</evidence>
<keyword evidence="2" id="KW-1185">Reference proteome</keyword>
<reference evidence="1 2" key="1">
    <citation type="journal article" date="2014" name="PLoS Genet.">
        <title>Analysis of the Phlebiopsis gigantea genome, transcriptome and secretome provides insight into its pioneer colonization strategies of wood.</title>
        <authorList>
            <person name="Hori C."/>
            <person name="Ishida T."/>
            <person name="Igarashi K."/>
            <person name="Samejima M."/>
            <person name="Suzuki H."/>
            <person name="Master E."/>
            <person name="Ferreira P."/>
            <person name="Ruiz-Duenas F.J."/>
            <person name="Held B."/>
            <person name="Canessa P."/>
            <person name="Larrondo L.F."/>
            <person name="Schmoll M."/>
            <person name="Druzhinina I.S."/>
            <person name="Kubicek C.P."/>
            <person name="Gaskell J.A."/>
            <person name="Kersten P."/>
            <person name="St John F."/>
            <person name="Glasner J."/>
            <person name="Sabat G."/>
            <person name="Splinter BonDurant S."/>
            <person name="Syed K."/>
            <person name="Yadav J."/>
            <person name="Mgbeahuruike A.C."/>
            <person name="Kovalchuk A."/>
            <person name="Asiegbu F.O."/>
            <person name="Lackner G."/>
            <person name="Hoffmeister D."/>
            <person name="Rencoret J."/>
            <person name="Gutierrez A."/>
            <person name="Sun H."/>
            <person name="Lindquist E."/>
            <person name="Barry K."/>
            <person name="Riley R."/>
            <person name="Grigoriev I.V."/>
            <person name="Henrissat B."/>
            <person name="Kues U."/>
            <person name="Berka R.M."/>
            <person name="Martinez A.T."/>
            <person name="Covert S.F."/>
            <person name="Blanchette R.A."/>
            <person name="Cullen D."/>
        </authorList>
    </citation>
    <scope>NUCLEOTIDE SEQUENCE [LARGE SCALE GENOMIC DNA]</scope>
    <source>
        <strain evidence="1 2">11061_1 CR5-6</strain>
    </source>
</reference>
<accession>A0A0C3PHE7</accession>
<organism evidence="1 2">
    <name type="scientific">Phlebiopsis gigantea (strain 11061_1 CR5-6)</name>
    <name type="common">White-rot fungus</name>
    <name type="synonym">Peniophora gigantea</name>
    <dbReference type="NCBI Taxonomy" id="745531"/>
    <lineage>
        <taxon>Eukaryota</taxon>
        <taxon>Fungi</taxon>
        <taxon>Dikarya</taxon>
        <taxon>Basidiomycota</taxon>
        <taxon>Agaricomycotina</taxon>
        <taxon>Agaricomycetes</taxon>
        <taxon>Polyporales</taxon>
        <taxon>Phanerochaetaceae</taxon>
        <taxon>Phlebiopsis</taxon>
    </lineage>
</organism>
<dbReference type="EMBL" id="KN840547">
    <property type="protein sequence ID" value="KIP05283.1"/>
    <property type="molecule type" value="Genomic_DNA"/>
</dbReference>